<dbReference type="STRING" id="1055723.SAMN05216293_1120"/>
<evidence type="ECO:0000313" key="7">
    <source>
        <dbReference type="Proteomes" id="UP000198940"/>
    </source>
</evidence>
<protein>
    <submittedName>
        <fullName evidence="5">Uncharacterized protein</fullName>
    </submittedName>
</protein>
<dbReference type="Gene3D" id="3.40.50.1820">
    <property type="entry name" value="alpha/beta hydrolase"/>
    <property type="match status" value="1"/>
</dbReference>
<dbReference type="AlphaFoldDB" id="A0A1M6SG73"/>
<dbReference type="PROSITE" id="PS50293">
    <property type="entry name" value="TPR_REGION"/>
    <property type="match status" value="1"/>
</dbReference>
<evidence type="ECO:0000256" key="3">
    <source>
        <dbReference type="PROSITE-ProRule" id="PRU00339"/>
    </source>
</evidence>
<dbReference type="SUPFAM" id="SSF53474">
    <property type="entry name" value="alpha/beta-Hydrolases"/>
    <property type="match status" value="1"/>
</dbReference>
<dbReference type="InterPro" id="IPR029058">
    <property type="entry name" value="AB_hydrolase_fold"/>
</dbReference>
<dbReference type="SMART" id="SM00028">
    <property type="entry name" value="TPR"/>
    <property type="match status" value="2"/>
</dbReference>
<evidence type="ECO:0000313" key="4">
    <source>
        <dbReference type="EMBL" id="SFB80625.1"/>
    </source>
</evidence>
<dbReference type="InterPro" id="IPR052558">
    <property type="entry name" value="Siderophore_Hydrolase_D"/>
</dbReference>
<dbReference type="PROSITE" id="PS50005">
    <property type="entry name" value="TPR"/>
    <property type="match status" value="1"/>
</dbReference>
<proteinExistence type="inferred from homology"/>
<accession>A0A1M6SG73</accession>
<dbReference type="RefSeq" id="WP_177190027.1">
    <property type="nucleotide sequence ID" value="NZ_FOKU01000002.1"/>
</dbReference>
<keyword evidence="3" id="KW-0802">TPR repeat</keyword>
<comment type="similarity">
    <text evidence="1">Belongs to the esterase D family.</text>
</comment>
<keyword evidence="7" id="KW-1185">Reference proteome</keyword>
<dbReference type="InterPro" id="IPR011990">
    <property type="entry name" value="TPR-like_helical_dom_sf"/>
</dbReference>
<comment type="caution">
    <text evidence="5">The sequence shown here is derived from an EMBL/GenBank/DDBJ whole genome shotgun (WGS) entry which is preliminary data.</text>
</comment>
<evidence type="ECO:0000256" key="1">
    <source>
        <dbReference type="ARBA" id="ARBA00005622"/>
    </source>
</evidence>
<name>A0A1M6SG73_9FLAO</name>
<dbReference type="PANTHER" id="PTHR40841">
    <property type="entry name" value="SIDEROPHORE TRIACETYLFUSARININE C ESTERASE"/>
    <property type="match status" value="1"/>
</dbReference>
<organism evidence="5 6">
    <name type="scientific">Flagellimonas taeanensis</name>
    <dbReference type="NCBI Taxonomy" id="1005926"/>
    <lineage>
        <taxon>Bacteria</taxon>
        <taxon>Pseudomonadati</taxon>
        <taxon>Bacteroidota</taxon>
        <taxon>Flavobacteriia</taxon>
        <taxon>Flavobacteriales</taxon>
        <taxon>Flavobacteriaceae</taxon>
        <taxon>Flagellimonas</taxon>
    </lineage>
</organism>
<dbReference type="Proteomes" id="UP000198940">
    <property type="component" value="Unassembled WGS sequence"/>
</dbReference>
<evidence type="ECO:0000313" key="6">
    <source>
        <dbReference type="Proteomes" id="UP000184031"/>
    </source>
</evidence>
<keyword evidence="2" id="KW-0378">Hydrolase</keyword>
<dbReference type="Proteomes" id="UP000184031">
    <property type="component" value="Unassembled WGS sequence"/>
</dbReference>
<evidence type="ECO:0000313" key="5">
    <source>
        <dbReference type="EMBL" id="SHK43732.1"/>
    </source>
</evidence>
<dbReference type="InterPro" id="IPR000801">
    <property type="entry name" value="Esterase-like"/>
</dbReference>
<dbReference type="GO" id="GO:0016788">
    <property type="term" value="F:hydrolase activity, acting on ester bonds"/>
    <property type="evidence" value="ECO:0007669"/>
    <property type="project" value="TreeGrafter"/>
</dbReference>
<dbReference type="Pfam" id="PF00756">
    <property type="entry name" value="Esterase"/>
    <property type="match status" value="1"/>
</dbReference>
<dbReference type="EMBL" id="FOKU01000002">
    <property type="protein sequence ID" value="SFB80625.1"/>
    <property type="molecule type" value="Genomic_DNA"/>
</dbReference>
<dbReference type="InterPro" id="IPR019734">
    <property type="entry name" value="TPR_rpt"/>
</dbReference>
<feature type="repeat" description="TPR" evidence="3">
    <location>
        <begin position="342"/>
        <end position="375"/>
    </location>
</feature>
<dbReference type="EMBL" id="FRAT01000002">
    <property type="protein sequence ID" value="SHK43732.1"/>
    <property type="molecule type" value="Genomic_DNA"/>
</dbReference>
<dbReference type="PANTHER" id="PTHR40841:SF2">
    <property type="entry name" value="SIDEROPHORE-DEGRADING ESTERASE (EUROFUNG)"/>
    <property type="match status" value="1"/>
</dbReference>
<reference evidence="5 6" key="1">
    <citation type="submission" date="2016-11" db="EMBL/GenBank/DDBJ databases">
        <authorList>
            <person name="Varghese N."/>
            <person name="Submissions S."/>
        </authorList>
    </citation>
    <scope>NUCLEOTIDE SEQUENCE [LARGE SCALE GENOMIC DNA]</scope>
    <source>
        <strain evidence="5 6">CGMCC 1.12174</strain>
        <strain evidence="4 7">DSM 26351</strain>
    </source>
</reference>
<gene>
    <name evidence="4" type="ORF">SAMN04487891_102440</name>
    <name evidence="5" type="ORF">SAMN05216293_1120</name>
</gene>
<sequence>MTVTKKILYLILFVILSIDITHAQIDTIPKNNDKAFIVNSKVLNESRRIWIHLPSNYDLNKRYPVIYLLDGEGHFKYVSELVDYLSSYDRNRIPEIIVVGIINVDRTRDFTPVNSLLFNGKIDSVRMSRTGGGKKFLEFIQTELLPFVDAKFRTAPYRILAGHSLGGLFALYAKEAAPDLFQSTVLMSPAIYGGNSKVLHDLKSFLADHDHSTDKFYLTIGDENTQTVDSIVHQLKKFAPKSTDWDFKKYKDENHFSVTYKSMYDALKFIYRDWFIDNYSSKAMTSKEILAHFEKLSHEFGYTIKPGEDFMNGQGYKQLRSNNIEEAIEIFKINITNYPGSWNAYDSMGEAYMTVGEKKLAIKNYEKSISLNPNNLEGKKKLEALKN</sequence>
<dbReference type="SUPFAM" id="SSF48452">
    <property type="entry name" value="TPR-like"/>
    <property type="match status" value="1"/>
</dbReference>
<evidence type="ECO:0000256" key="2">
    <source>
        <dbReference type="ARBA" id="ARBA00022801"/>
    </source>
</evidence>
<dbReference type="Pfam" id="PF13181">
    <property type="entry name" value="TPR_8"/>
    <property type="match status" value="1"/>
</dbReference>